<name>A0ABT1X1U6_9PROT</name>
<sequence>MKPLFPTTRPALALLLAAPLGLAACAAPPAPVAQRAGVPNAGAQAARSDRAAACLADAERVVRFRDRGQLMRQDDYNARIGTTSYLGPQVISDQFAQVYDRDRMAAECVRGANAPAPAAAPAPTPAPGAAPRR</sequence>
<protein>
    <submittedName>
        <fullName evidence="3">Uncharacterized protein</fullName>
    </submittedName>
</protein>
<organism evidence="3 4">
    <name type="scientific">Roseomonas populi</name>
    <dbReference type="NCBI Taxonomy" id="3121582"/>
    <lineage>
        <taxon>Bacteria</taxon>
        <taxon>Pseudomonadati</taxon>
        <taxon>Pseudomonadota</taxon>
        <taxon>Alphaproteobacteria</taxon>
        <taxon>Acetobacterales</taxon>
        <taxon>Roseomonadaceae</taxon>
        <taxon>Roseomonas</taxon>
    </lineage>
</organism>
<keyword evidence="2" id="KW-0732">Signal</keyword>
<gene>
    <name evidence="3" type="ORF">NRP21_04865</name>
</gene>
<comment type="caution">
    <text evidence="3">The sequence shown here is derived from an EMBL/GenBank/DDBJ whole genome shotgun (WGS) entry which is preliminary data.</text>
</comment>
<feature type="signal peptide" evidence="2">
    <location>
        <begin position="1"/>
        <end position="26"/>
    </location>
</feature>
<evidence type="ECO:0000313" key="3">
    <source>
        <dbReference type="EMBL" id="MCR0981378.1"/>
    </source>
</evidence>
<feature type="chain" id="PRO_5045131071" evidence="2">
    <location>
        <begin position="27"/>
        <end position="133"/>
    </location>
</feature>
<feature type="compositionally biased region" description="Pro residues" evidence="1">
    <location>
        <begin position="118"/>
        <end position="133"/>
    </location>
</feature>
<dbReference type="EMBL" id="JANJOU010000002">
    <property type="protein sequence ID" value="MCR0981378.1"/>
    <property type="molecule type" value="Genomic_DNA"/>
</dbReference>
<dbReference type="Proteomes" id="UP001524642">
    <property type="component" value="Unassembled WGS sequence"/>
</dbReference>
<dbReference type="PROSITE" id="PS51257">
    <property type="entry name" value="PROKAR_LIPOPROTEIN"/>
    <property type="match status" value="1"/>
</dbReference>
<feature type="region of interest" description="Disordered" evidence="1">
    <location>
        <begin position="113"/>
        <end position="133"/>
    </location>
</feature>
<dbReference type="RefSeq" id="WP_257715047.1">
    <property type="nucleotide sequence ID" value="NZ_JANJOU010000002.1"/>
</dbReference>
<evidence type="ECO:0000256" key="2">
    <source>
        <dbReference type="SAM" id="SignalP"/>
    </source>
</evidence>
<keyword evidence="4" id="KW-1185">Reference proteome</keyword>
<evidence type="ECO:0000313" key="4">
    <source>
        <dbReference type="Proteomes" id="UP001524642"/>
    </source>
</evidence>
<evidence type="ECO:0000256" key="1">
    <source>
        <dbReference type="SAM" id="MobiDB-lite"/>
    </source>
</evidence>
<proteinExistence type="predicted"/>
<reference evidence="3 4" key="1">
    <citation type="submission" date="2022-06" db="EMBL/GenBank/DDBJ databases">
        <title>Roseomonas CN29.</title>
        <authorList>
            <person name="Cheng Y."/>
            <person name="He X."/>
        </authorList>
    </citation>
    <scope>NUCLEOTIDE SEQUENCE [LARGE SCALE GENOMIC DNA]</scope>
    <source>
        <strain evidence="3 4">CN29</strain>
    </source>
</reference>
<accession>A0ABT1X1U6</accession>